<comment type="subcellular location">
    <subcellularLocation>
        <location evidence="1 7">Cell membrane</location>
        <topology evidence="1 7">Multi-pass membrane protein</topology>
    </subcellularLocation>
</comment>
<evidence type="ECO:0000256" key="1">
    <source>
        <dbReference type="ARBA" id="ARBA00004651"/>
    </source>
</evidence>
<feature type="transmembrane region" description="Helical" evidence="7">
    <location>
        <begin position="86"/>
        <end position="112"/>
    </location>
</feature>
<feature type="transmembrane region" description="Helical" evidence="7">
    <location>
        <begin position="215"/>
        <end position="232"/>
    </location>
</feature>
<evidence type="ECO:0000256" key="4">
    <source>
        <dbReference type="ARBA" id="ARBA00022692"/>
    </source>
</evidence>
<dbReference type="InterPro" id="IPR000515">
    <property type="entry name" value="MetI-like"/>
</dbReference>
<proteinExistence type="inferred from homology"/>
<keyword evidence="2 7" id="KW-0813">Transport</keyword>
<evidence type="ECO:0000313" key="9">
    <source>
        <dbReference type="EMBL" id="SDJ87599.1"/>
    </source>
</evidence>
<keyword evidence="5 7" id="KW-1133">Transmembrane helix</keyword>
<dbReference type="Pfam" id="PF00528">
    <property type="entry name" value="BPD_transp_1"/>
    <property type="match status" value="1"/>
</dbReference>
<comment type="similarity">
    <text evidence="7">Belongs to the binding-protein-dependent transport system permease family.</text>
</comment>
<organism evidence="9 10">
    <name type="scientific">Agrobacterium fabrum</name>
    <dbReference type="NCBI Taxonomy" id="1176649"/>
    <lineage>
        <taxon>Bacteria</taxon>
        <taxon>Pseudomonadati</taxon>
        <taxon>Pseudomonadota</taxon>
        <taxon>Alphaproteobacteria</taxon>
        <taxon>Hyphomicrobiales</taxon>
        <taxon>Rhizobiaceae</taxon>
        <taxon>Rhizobium/Agrobacterium group</taxon>
        <taxon>Agrobacterium</taxon>
        <taxon>Agrobacterium tumefaciens complex</taxon>
    </lineage>
</organism>
<protein>
    <submittedName>
        <fullName evidence="9">Putative hydroxymethylpyrimidine transport system permease protein</fullName>
    </submittedName>
</protein>
<comment type="caution">
    <text evidence="9">The sequence shown here is derived from an EMBL/GenBank/DDBJ whole genome shotgun (WGS) entry which is preliminary data.</text>
</comment>
<dbReference type="Proteomes" id="UP000198917">
    <property type="component" value="Unassembled WGS sequence"/>
</dbReference>
<evidence type="ECO:0000256" key="2">
    <source>
        <dbReference type="ARBA" id="ARBA00022448"/>
    </source>
</evidence>
<dbReference type="PANTHER" id="PTHR30151">
    <property type="entry name" value="ALKANE SULFONATE ABC TRANSPORTER-RELATED, MEMBRANE SUBUNIT"/>
    <property type="match status" value="1"/>
</dbReference>
<keyword evidence="3" id="KW-1003">Cell membrane</keyword>
<dbReference type="PROSITE" id="PS50928">
    <property type="entry name" value="ABC_TM1"/>
    <property type="match status" value="1"/>
</dbReference>
<reference evidence="9 10" key="1">
    <citation type="submission" date="2016-10" db="EMBL/GenBank/DDBJ databases">
        <authorList>
            <person name="Varghese N."/>
            <person name="Submissions S."/>
        </authorList>
    </citation>
    <scope>NUCLEOTIDE SEQUENCE [LARGE SCALE GENOMIC DNA]</scope>
    <source>
        <strain evidence="9 10">PDC82</strain>
    </source>
</reference>
<dbReference type="CDD" id="cd06261">
    <property type="entry name" value="TM_PBP2"/>
    <property type="match status" value="1"/>
</dbReference>
<feature type="transmembrane region" description="Helical" evidence="7">
    <location>
        <begin position="59"/>
        <end position="79"/>
    </location>
</feature>
<evidence type="ECO:0000256" key="3">
    <source>
        <dbReference type="ARBA" id="ARBA00022475"/>
    </source>
</evidence>
<feature type="transmembrane region" description="Helical" evidence="7">
    <location>
        <begin position="118"/>
        <end position="137"/>
    </location>
</feature>
<dbReference type="EMBL" id="FNEW01000002">
    <property type="protein sequence ID" value="SDJ87599.1"/>
    <property type="molecule type" value="Genomic_DNA"/>
</dbReference>
<keyword evidence="4 7" id="KW-0812">Transmembrane</keyword>
<evidence type="ECO:0000256" key="7">
    <source>
        <dbReference type="RuleBase" id="RU363032"/>
    </source>
</evidence>
<dbReference type="GO" id="GO:0005886">
    <property type="term" value="C:plasma membrane"/>
    <property type="evidence" value="ECO:0007669"/>
    <property type="project" value="UniProtKB-SubCell"/>
</dbReference>
<evidence type="ECO:0000256" key="6">
    <source>
        <dbReference type="ARBA" id="ARBA00023136"/>
    </source>
</evidence>
<dbReference type="InterPro" id="IPR035906">
    <property type="entry name" value="MetI-like_sf"/>
</dbReference>
<dbReference type="AlphaFoldDB" id="A0A7Z7BP15"/>
<name>A0A7Z7BP15_9HYPH</name>
<feature type="domain" description="ABC transmembrane type-1" evidence="8">
    <location>
        <begin position="48"/>
        <end position="232"/>
    </location>
</feature>
<evidence type="ECO:0000259" key="8">
    <source>
        <dbReference type="PROSITE" id="PS50928"/>
    </source>
</evidence>
<gene>
    <name evidence="9" type="ORF">SAMN05428983_3175</name>
</gene>
<accession>A0A7Z7BP15</accession>
<feature type="transmembrane region" description="Helical" evidence="7">
    <location>
        <begin position="184"/>
        <end position="203"/>
    </location>
</feature>
<dbReference type="PANTHER" id="PTHR30151:SF20">
    <property type="entry name" value="ABC TRANSPORTER PERMEASE PROTEIN HI_0355-RELATED"/>
    <property type="match status" value="1"/>
</dbReference>
<sequence length="261" mass="28007">MRATHALNGLGLLLLLWQTGTWLFAPPRYILPSPADVAAAFWRQSGFLFGQAMVTLGEMALGLAAGVTAGILVAFTIAATPRFGRLVWPMVLVLQAFPVFVLAPILVLWFGFGMASKVVMTAVIIFFPVASAFTDGLNRTDRAILDAASLTEASHWQILTRLRVPLALPSLISGLRVAAPLAPLGAVIGEWVGASAGLGFVMIQSNARMQTDTMFAAMAILAVMAVLLRLIVDRATANLAPWAKETEHAIPFRYLRRLSAP</sequence>
<dbReference type="SUPFAM" id="SSF161098">
    <property type="entry name" value="MetI-like"/>
    <property type="match status" value="1"/>
</dbReference>
<dbReference type="RefSeq" id="WP_006314874.1">
    <property type="nucleotide sequence ID" value="NZ_FNEW01000002.1"/>
</dbReference>
<keyword evidence="6 7" id="KW-0472">Membrane</keyword>
<evidence type="ECO:0000256" key="5">
    <source>
        <dbReference type="ARBA" id="ARBA00022989"/>
    </source>
</evidence>
<dbReference type="GO" id="GO:0055085">
    <property type="term" value="P:transmembrane transport"/>
    <property type="evidence" value="ECO:0007669"/>
    <property type="project" value="InterPro"/>
</dbReference>
<evidence type="ECO:0000313" key="10">
    <source>
        <dbReference type="Proteomes" id="UP000198917"/>
    </source>
</evidence>
<dbReference type="Gene3D" id="1.10.3720.10">
    <property type="entry name" value="MetI-like"/>
    <property type="match status" value="1"/>
</dbReference>